<reference evidence="2" key="1">
    <citation type="submission" date="2018-05" db="EMBL/GenBank/DDBJ databases">
        <title>Draft genome of Mucuna pruriens seed.</title>
        <authorList>
            <person name="Nnadi N.E."/>
            <person name="Vos R."/>
            <person name="Hasami M.H."/>
            <person name="Devisetty U.K."/>
            <person name="Aguiy J.C."/>
        </authorList>
    </citation>
    <scope>NUCLEOTIDE SEQUENCE [LARGE SCALE GENOMIC DNA]</scope>
    <source>
        <strain evidence="2">JCA_2017</strain>
    </source>
</reference>
<evidence type="ECO:0000313" key="3">
    <source>
        <dbReference type="Proteomes" id="UP000257109"/>
    </source>
</evidence>
<accession>A0A371FBY5</accession>
<comment type="caution">
    <text evidence="2">The sequence shown here is derived from an EMBL/GenBank/DDBJ whole genome shotgun (WGS) entry which is preliminary data.</text>
</comment>
<dbReference type="PANTHER" id="PTHR32108:SF9">
    <property type="entry name" value="REVERSE TRANSCRIPTASE RNASE H-LIKE DOMAIN-CONTAINING PROTEIN"/>
    <property type="match status" value="1"/>
</dbReference>
<gene>
    <name evidence="2" type="ORF">CR513_44287</name>
</gene>
<dbReference type="AlphaFoldDB" id="A0A371FBY5"/>
<sequence>MLKKGAGRLQEYAQRWCELAAQVQLPIIEREMVTMFIDTLPTPYYDKVVGNIASNFIDLIVVGKRIELGIRRGKFTQTGSNVGFTKKPVSEKQKGETNVVMLKANTVRHKMATKDACPNSHAMCRATSPPTGVEAGRNNPSQVPRATIPKEL</sequence>
<feature type="non-terminal residue" evidence="2">
    <location>
        <position position="1"/>
    </location>
</feature>
<dbReference type="OrthoDB" id="1750196at2759"/>
<evidence type="ECO:0000313" key="2">
    <source>
        <dbReference type="EMBL" id="RDX75804.1"/>
    </source>
</evidence>
<keyword evidence="3" id="KW-1185">Reference proteome</keyword>
<protein>
    <recommendedName>
        <fullName evidence="4">Retrotransposon gag domain-containing protein</fullName>
    </recommendedName>
</protein>
<evidence type="ECO:0008006" key="4">
    <source>
        <dbReference type="Google" id="ProtNLM"/>
    </source>
</evidence>
<evidence type="ECO:0000256" key="1">
    <source>
        <dbReference type="SAM" id="MobiDB-lite"/>
    </source>
</evidence>
<dbReference type="PANTHER" id="PTHR32108">
    <property type="entry name" value="DNA-DIRECTED RNA POLYMERASE SUBUNIT ALPHA"/>
    <property type="match status" value="1"/>
</dbReference>
<feature type="region of interest" description="Disordered" evidence="1">
    <location>
        <begin position="128"/>
        <end position="152"/>
    </location>
</feature>
<organism evidence="2 3">
    <name type="scientific">Mucuna pruriens</name>
    <name type="common">Velvet bean</name>
    <name type="synonym">Dolichos pruriens</name>
    <dbReference type="NCBI Taxonomy" id="157652"/>
    <lineage>
        <taxon>Eukaryota</taxon>
        <taxon>Viridiplantae</taxon>
        <taxon>Streptophyta</taxon>
        <taxon>Embryophyta</taxon>
        <taxon>Tracheophyta</taxon>
        <taxon>Spermatophyta</taxon>
        <taxon>Magnoliopsida</taxon>
        <taxon>eudicotyledons</taxon>
        <taxon>Gunneridae</taxon>
        <taxon>Pentapetalae</taxon>
        <taxon>rosids</taxon>
        <taxon>fabids</taxon>
        <taxon>Fabales</taxon>
        <taxon>Fabaceae</taxon>
        <taxon>Papilionoideae</taxon>
        <taxon>50 kb inversion clade</taxon>
        <taxon>NPAAA clade</taxon>
        <taxon>indigoferoid/millettioid clade</taxon>
        <taxon>Phaseoleae</taxon>
        <taxon>Mucuna</taxon>
    </lineage>
</organism>
<dbReference type="Proteomes" id="UP000257109">
    <property type="component" value="Unassembled WGS sequence"/>
</dbReference>
<proteinExistence type="predicted"/>
<name>A0A371FBY5_MUCPR</name>
<dbReference type="EMBL" id="QJKJ01009722">
    <property type="protein sequence ID" value="RDX75804.1"/>
    <property type="molecule type" value="Genomic_DNA"/>
</dbReference>